<sequence>MLVSEITRHLKQRGDCSKPKPKKQSNQRKFSQHLDIWLNRFDTVYNAMKIIGFTLLMNRIKRKGYQCVGITCVILGAIGATVPLLPTVPFLLLALYCFGVSSPRFQQWLLQHKRLGPLARRLHHKQGFTRAEKWQSLTVIWLSMGSVWYFMAQNTHWQYAIAALLLFETWFILRLKTYIAPNHPTKKAP</sequence>
<keyword evidence="2" id="KW-0472">Membrane</keyword>
<dbReference type="PANTHER" id="PTHR35813:SF1">
    <property type="entry name" value="INNER MEMBRANE PROTEIN YBAN"/>
    <property type="match status" value="1"/>
</dbReference>
<feature type="region of interest" description="Disordered" evidence="1">
    <location>
        <begin position="1"/>
        <end position="28"/>
    </location>
</feature>
<evidence type="ECO:0000256" key="1">
    <source>
        <dbReference type="SAM" id="MobiDB-lite"/>
    </source>
</evidence>
<comment type="caution">
    <text evidence="3">The sequence shown here is derived from an EMBL/GenBank/DDBJ whole genome shotgun (WGS) entry which is preliminary data.</text>
</comment>
<protein>
    <submittedName>
        <fullName evidence="3">Inner membrane protein</fullName>
    </submittedName>
</protein>
<feature type="compositionally biased region" description="Basic and acidic residues" evidence="1">
    <location>
        <begin position="1"/>
        <end position="18"/>
    </location>
</feature>
<dbReference type="GO" id="GO:0005886">
    <property type="term" value="C:plasma membrane"/>
    <property type="evidence" value="ECO:0007669"/>
    <property type="project" value="TreeGrafter"/>
</dbReference>
<feature type="transmembrane region" description="Helical" evidence="2">
    <location>
        <begin position="65"/>
        <end position="84"/>
    </location>
</feature>
<dbReference type="EMBL" id="UHIP01000001">
    <property type="protein sequence ID" value="SUP20474.1"/>
    <property type="molecule type" value="Genomic_DNA"/>
</dbReference>
<keyword evidence="2" id="KW-0812">Transmembrane</keyword>
<dbReference type="Pfam" id="PF04304">
    <property type="entry name" value="DUF454"/>
    <property type="match status" value="1"/>
</dbReference>
<evidence type="ECO:0000256" key="2">
    <source>
        <dbReference type="SAM" id="Phobius"/>
    </source>
</evidence>
<feature type="transmembrane region" description="Helical" evidence="2">
    <location>
        <begin position="157"/>
        <end position="173"/>
    </location>
</feature>
<dbReference type="InterPro" id="IPR007401">
    <property type="entry name" value="DUF454"/>
</dbReference>
<dbReference type="AlphaFoldDB" id="A0AAX2LKD9"/>
<dbReference type="RefSeq" id="WP_233952954.1">
    <property type="nucleotide sequence ID" value="NZ_JAJVDY010000040.1"/>
</dbReference>
<reference evidence="3 4" key="1">
    <citation type="submission" date="2018-06" db="EMBL/GenBank/DDBJ databases">
        <authorList>
            <consortium name="Pathogen Informatics"/>
            <person name="Doyle S."/>
        </authorList>
    </citation>
    <scope>NUCLEOTIDE SEQUENCE [LARGE SCALE GENOMIC DNA]</scope>
    <source>
        <strain evidence="3 4">NCTC11327</strain>
    </source>
</reference>
<keyword evidence="2" id="KW-1133">Transmembrane helix</keyword>
<accession>A0AAX2LKD9</accession>
<dbReference type="PANTHER" id="PTHR35813">
    <property type="entry name" value="INNER MEMBRANE PROTEIN YBAN"/>
    <property type="match status" value="1"/>
</dbReference>
<gene>
    <name evidence="3" type="primary">ybaN</name>
    <name evidence="3" type="ORF">NCTC11327_00406</name>
</gene>
<proteinExistence type="predicted"/>
<dbReference type="Proteomes" id="UP000254626">
    <property type="component" value="Unassembled WGS sequence"/>
</dbReference>
<name>A0AAX2LKD9_VIBFL</name>
<evidence type="ECO:0000313" key="4">
    <source>
        <dbReference type="Proteomes" id="UP000254626"/>
    </source>
</evidence>
<organism evidence="3 4">
    <name type="scientific">Vibrio fluvialis</name>
    <dbReference type="NCBI Taxonomy" id="676"/>
    <lineage>
        <taxon>Bacteria</taxon>
        <taxon>Pseudomonadati</taxon>
        <taxon>Pseudomonadota</taxon>
        <taxon>Gammaproteobacteria</taxon>
        <taxon>Vibrionales</taxon>
        <taxon>Vibrionaceae</taxon>
        <taxon>Vibrio</taxon>
    </lineage>
</organism>
<evidence type="ECO:0000313" key="3">
    <source>
        <dbReference type="EMBL" id="SUP20474.1"/>
    </source>
</evidence>